<keyword evidence="2" id="KW-1185">Reference proteome</keyword>
<gene>
    <name evidence="1" type="ORF">FNY97_05340</name>
</gene>
<evidence type="ECO:0000313" key="1">
    <source>
        <dbReference type="EMBL" id="TRX62395.1"/>
    </source>
</evidence>
<name>A0A553FYS4_9CORY</name>
<dbReference type="RefSeq" id="WP_144013311.1">
    <property type="nucleotide sequence ID" value="NZ_VKDK01000006.1"/>
</dbReference>
<dbReference type="AlphaFoldDB" id="A0A553FYS4"/>
<evidence type="ECO:0000313" key="2">
    <source>
        <dbReference type="Proteomes" id="UP000320443"/>
    </source>
</evidence>
<accession>A0A553FYS4</accession>
<dbReference type="EMBL" id="VKDK01000006">
    <property type="protein sequence ID" value="TRX62395.1"/>
    <property type="molecule type" value="Genomic_DNA"/>
</dbReference>
<sequence>MFTYFVAGYMNRIETTDLFWEIENLKGAQREIEALIHGLKCPDDMAPALGTDIADIANGAPADRVLDLYGEDSHPLIFEVIDALGIETLN</sequence>
<organism evidence="1 2">
    <name type="scientific">Corynebacterium hiratae</name>
    <dbReference type="NCBI Taxonomy" id="3139423"/>
    <lineage>
        <taxon>Bacteria</taxon>
        <taxon>Bacillati</taxon>
        <taxon>Actinomycetota</taxon>
        <taxon>Actinomycetes</taxon>
        <taxon>Mycobacteriales</taxon>
        <taxon>Corynebacteriaceae</taxon>
        <taxon>Corynebacterium</taxon>
    </lineage>
</organism>
<comment type="caution">
    <text evidence="1">The sequence shown here is derived from an EMBL/GenBank/DDBJ whole genome shotgun (WGS) entry which is preliminary data.</text>
</comment>
<proteinExistence type="predicted"/>
<reference evidence="1 2" key="1">
    <citation type="submission" date="2019-07" db="EMBL/GenBank/DDBJ databases">
        <title>Draft genome of C. aurimucosum strain 2274.</title>
        <authorList>
            <person name="Pacheco L.G.C."/>
            <person name="Aguiar E.R.G.R."/>
            <person name="Santos C.S."/>
            <person name="Rocha D.J.P.G."/>
            <person name="Sant'Anna L.O."/>
            <person name="Mattos-Guaraldi A.L."/>
            <person name="Santos L.S."/>
        </authorList>
    </citation>
    <scope>NUCLEOTIDE SEQUENCE [LARGE SCALE GENOMIC DNA]</scope>
    <source>
        <strain evidence="1 2">2274</strain>
    </source>
</reference>
<dbReference type="Proteomes" id="UP000320443">
    <property type="component" value="Unassembled WGS sequence"/>
</dbReference>
<protein>
    <submittedName>
        <fullName evidence="1">Uncharacterized protein</fullName>
    </submittedName>
</protein>